<dbReference type="AlphaFoldDB" id="A0A4P7CET6"/>
<evidence type="ECO:0000256" key="8">
    <source>
        <dbReference type="ARBA" id="ARBA00023136"/>
    </source>
</evidence>
<dbReference type="KEGG" id="aio:EXH44_03900"/>
<dbReference type="InterPro" id="IPR023614">
    <property type="entry name" value="Porin_dom_sf"/>
</dbReference>
<keyword evidence="4" id="KW-0812">Transmembrane</keyword>
<dbReference type="InterPro" id="IPR033900">
    <property type="entry name" value="Gram_neg_porin_domain"/>
</dbReference>
<evidence type="ECO:0000256" key="7">
    <source>
        <dbReference type="ARBA" id="ARBA00023114"/>
    </source>
</evidence>
<proteinExistence type="predicted"/>
<evidence type="ECO:0000256" key="10">
    <source>
        <dbReference type="SAM" id="SignalP"/>
    </source>
</evidence>
<dbReference type="GO" id="GO:0006811">
    <property type="term" value="P:monoatomic ion transport"/>
    <property type="evidence" value="ECO:0007669"/>
    <property type="project" value="UniProtKB-KW"/>
</dbReference>
<keyword evidence="6" id="KW-0406">Ion transport</keyword>
<evidence type="ECO:0000313" key="12">
    <source>
        <dbReference type="EMBL" id="QBQ63438.1"/>
    </source>
</evidence>
<dbReference type="RefSeq" id="WP_162856357.1">
    <property type="nucleotide sequence ID" value="NZ_CP038145.1"/>
</dbReference>
<name>A0A4P7CET6_9PAST</name>
<keyword evidence="7" id="KW-0626">Porin</keyword>
<dbReference type="GO" id="GO:0009279">
    <property type="term" value="C:cell outer membrane"/>
    <property type="evidence" value="ECO:0007669"/>
    <property type="project" value="UniProtKB-SubCell"/>
</dbReference>
<evidence type="ECO:0000259" key="11">
    <source>
        <dbReference type="Pfam" id="PF13609"/>
    </source>
</evidence>
<evidence type="ECO:0000256" key="4">
    <source>
        <dbReference type="ARBA" id="ARBA00022692"/>
    </source>
</evidence>
<evidence type="ECO:0000313" key="13">
    <source>
        <dbReference type="Proteomes" id="UP000294444"/>
    </source>
</evidence>
<feature type="domain" description="Porin" evidence="11">
    <location>
        <begin position="8"/>
        <end position="300"/>
    </location>
</feature>
<keyword evidence="5 10" id="KW-0732">Signal</keyword>
<dbReference type="EMBL" id="CP038145">
    <property type="protein sequence ID" value="QBQ63438.1"/>
    <property type="molecule type" value="Genomic_DNA"/>
</dbReference>
<comment type="subcellular location">
    <subcellularLocation>
        <location evidence="1">Cell outer membrane</location>
        <topology evidence="1">Multi-pass membrane protein</topology>
    </subcellularLocation>
</comment>
<evidence type="ECO:0000256" key="5">
    <source>
        <dbReference type="ARBA" id="ARBA00022729"/>
    </source>
</evidence>
<evidence type="ECO:0000256" key="1">
    <source>
        <dbReference type="ARBA" id="ARBA00004571"/>
    </source>
</evidence>
<evidence type="ECO:0000256" key="6">
    <source>
        <dbReference type="ARBA" id="ARBA00023065"/>
    </source>
</evidence>
<dbReference type="GO" id="GO:0046930">
    <property type="term" value="C:pore complex"/>
    <property type="evidence" value="ECO:0007669"/>
    <property type="project" value="UniProtKB-KW"/>
</dbReference>
<keyword evidence="3" id="KW-1134">Transmembrane beta strand</keyword>
<dbReference type="Gene3D" id="2.40.160.10">
    <property type="entry name" value="Porin"/>
    <property type="match status" value="1"/>
</dbReference>
<dbReference type="Proteomes" id="UP000294444">
    <property type="component" value="Chromosome"/>
</dbReference>
<feature type="signal peptide" evidence="10">
    <location>
        <begin position="1"/>
        <end position="20"/>
    </location>
</feature>
<dbReference type="GO" id="GO:0015288">
    <property type="term" value="F:porin activity"/>
    <property type="evidence" value="ECO:0007669"/>
    <property type="project" value="UniProtKB-KW"/>
</dbReference>
<dbReference type="InterPro" id="IPR050298">
    <property type="entry name" value="Gram-neg_bact_OMP"/>
</dbReference>
<reference evidence="12 13" key="1">
    <citation type="submission" date="2019-03" db="EMBL/GenBank/DDBJ databases">
        <authorList>
            <person name="Che Y."/>
            <person name="Zhou L."/>
        </authorList>
    </citation>
    <scope>NUCLEOTIDE SEQUENCE [LARGE SCALE GENOMIC DNA]</scope>
    <source>
        <strain evidence="12 13">AIFJ1607</strain>
    </source>
</reference>
<dbReference type="PANTHER" id="PTHR34501:SF2">
    <property type="entry name" value="OUTER MEMBRANE PORIN F-RELATED"/>
    <property type="match status" value="1"/>
</dbReference>
<feature type="chain" id="PRO_5020196129" evidence="10">
    <location>
        <begin position="21"/>
        <end position="365"/>
    </location>
</feature>
<evidence type="ECO:0000256" key="3">
    <source>
        <dbReference type="ARBA" id="ARBA00022452"/>
    </source>
</evidence>
<dbReference type="SUPFAM" id="SSF56935">
    <property type="entry name" value="Porins"/>
    <property type="match status" value="1"/>
</dbReference>
<evidence type="ECO:0000256" key="9">
    <source>
        <dbReference type="ARBA" id="ARBA00023237"/>
    </source>
</evidence>
<gene>
    <name evidence="12" type="ORF">EXH44_03900</name>
</gene>
<accession>A0A4P7CET6</accession>
<dbReference type="Pfam" id="PF13609">
    <property type="entry name" value="Porin_4"/>
    <property type="match status" value="1"/>
</dbReference>
<keyword evidence="2" id="KW-0813">Transport</keyword>
<organism evidence="12 13">
    <name type="scientific">Actinobacillus indolicus</name>
    <dbReference type="NCBI Taxonomy" id="51049"/>
    <lineage>
        <taxon>Bacteria</taxon>
        <taxon>Pseudomonadati</taxon>
        <taxon>Pseudomonadota</taxon>
        <taxon>Gammaproteobacteria</taxon>
        <taxon>Pasteurellales</taxon>
        <taxon>Pasteurellaceae</taxon>
        <taxon>Actinobacillus</taxon>
    </lineage>
</organism>
<sequence>MKKTLFTLSALAMAASSAQAYTLVDNQETGTKLDFSGSLRLKWNSTSDKTEYTNGTTEREHVNHAVANNGSRFGFKLTQQLGNGFYGLGRVEWRFRGTSSSQHDFDDLYTRQLYAGIGHKQYGELTYGHMTTITDEVKRTDLPNTLSLSDGLLNSASRKVVQYTYSGIEGLKLGAFYGGHSQRGNDARDLANERKDVWGAGAIYNHKIDDLQSIKFGTGISSERFKQSNTGHTYDYTAYAFGTAYTYDKTTFGVDLERGVTRDQGTIGNKRIRKEIRTVLYQKLTDDWSAYTMYAYKTNRLDNVAGADTNKKTHEFMLGTEYYIVPKYLKTFVEWKTAKSNNYTNGVKSSKVRNNETVIGVRAYW</sequence>
<dbReference type="CDD" id="cd00342">
    <property type="entry name" value="gram_neg_porins"/>
    <property type="match status" value="1"/>
</dbReference>
<keyword evidence="13" id="KW-1185">Reference proteome</keyword>
<dbReference type="PANTHER" id="PTHR34501">
    <property type="entry name" value="PROTEIN YDDL-RELATED"/>
    <property type="match status" value="1"/>
</dbReference>
<keyword evidence="8" id="KW-0472">Membrane</keyword>
<protein>
    <submittedName>
        <fullName evidence="12">Porin</fullName>
    </submittedName>
</protein>
<keyword evidence="9" id="KW-0998">Cell outer membrane</keyword>
<evidence type="ECO:0000256" key="2">
    <source>
        <dbReference type="ARBA" id="ARBA00022448"/>
    </source>
</evidence>